<keyword evidence="3" id="KW-1185">Reference proteome</keyword>
<evidence type="ECO:0000313" key="3">
    <source>
        <dbReference type="Proteomes" id="UP001148018"/>
    </source>
</evidence>
<organism evidence="2 3">
    <name type="scientific">Muraenolepis orangiensis</name>
    <name type="common">Patagonian moray cod</name>
    <dbReference type="NCBI Taxonomy" id="630683"/>
    <lineage>
        <taxon>Eukaryota</taxon>
        <taxon>Metazoa</taxon>
        <taxon>Chordata</taxon>
        <taxon>Craniata</taxon>
        <taxon>Vertebrata</taxon>
        <taxon>Euteleostomi</taxon>
        <taxon>Actinopterygii</taxon>
        <taxon>Neopterygii</taxon>
        <taxon>Teleostei</taxon>
        <taxon>Neoteleostei</taxon>
        <taxon>Acanthomorphata</taxon>
        <taxon>Zeiogadaria</taxon>
        <taxon>Gadariae</taxon>
        <taxon>Gadiformes</taxon>
        <taxon>Muraenolepidoidei</taxon>
        <taxon>Muraenolepididae</taxon>
        <taxon>Muraenolepis</taxon>
    </lineage>
</organism>
<evidence type="ECO:0000313" key="2">
    <source>
        <dbReference type="EMBL" id="KAJ3590358.1"/>
    </source>
</evidence>
<dbReference type="EMBL" id="JANIIK010000114">
    <property type="protein sequence ID" value="KAJ3590358.1"/>
    <property type="molecule type" value="Genomic_DNA"/>
</dbReference>
<protein>
    <submittedName>
        <fullName evidence="2">Uncharacterized protein</fullName>
    </submittedName>
</protein>
<dbReference type="OrthoDB" id="2272012at2759"/>
<dbReference type="AlphaFoldDB" id="A0A9Q0DMS5"/>
<feature type="region of interest" description="Disordered" evidence="1">
    <location>
        <begin position="1"/>
        <end position="29"/>
    </location>
</feature>
<accession>A0A9Q0DMS5</accession>
<gene>
    <name evidence="2" type="ORF">NHX12_008310</name>
</gene>
<reference evidence="2" key="1">
    <citation type="submission" date="2022-07" db="EMBL/GenBank/DDBJ databases">
        <title>Chromosome-level genome of Muraenolepis orangiensis.</title>
        <authorList>
            <person name="Kim J."/>
        </authorList>
    </citation>
    <scope>NUCLEOTIDE SEQUENCE</scope>
    <source>
        <strain evidence="2">KU_S4_2022</strain>
        <tissue evidence="2">Muscle</tissue>
    </source>
</reference>
<sequence>MQWARLWKGPPRPQKQLSQPRLGVTEHPEAGQPILRRLGACALLVPHHLTPNSSSCSPDMSRDVDIDNEAEKDKVKQASEACCQKILNHVSQARLEDYQRRLVLYSLKQTDNPVILELKVILVFYAKGGQGRGAMFFFYQNLDLTK</sequence>
<evidence type="ECO:0000256" key="1">
    <source>
        <dbReference type="SAM" id="MobiDB-lite"/>
    </source>
</evidence>
<proteinExistence type="predicted"/>
<comment type="caution">
    <text evidence="2">The sequence shown here is derived from an EMBL/GenBank/DDBJ whole genome shotgun (WGS) entry which is preliminary data.</text>
</comment>
<name>A0A9Q0DMS5_9TELE</name>
<dbReference type="Proteomes" id="UP001148018">
    <property type="component" value="Unassembled WGS sequence"/>
</dbReference>